<evidence type="ECO:0000256" key="3">
    <source>
        <dbReference type="ARBA" id="ARBA00007084"/>
    </source>
</evidence>
<protein>
    <recommendedName>
        <fullName evidence="4">COP9 signalosome complex subunit 3</fullName>
    </recommendedName>
</protein>
<gene>
    <name evidence="10" type="ORF">DY000_02018929</name>
</gene>
<dbReference type="InterPro" id="IPR036390">
    <property type="entry name" value="WH_DNA-bd_sf"/>
</dbReference>
<dbReference type="EMBL" id="QGKV02000759">
    <property type="protein sequence ID" value="KAF3561794.1"/>
    <property type="molecule type" value="Genomic_DNA"/>
</dbReference>
<dbReference type="PROSITE" id="PS50250">
    <property type="entry name" value="PCI"/>
    <property type="match status" value="1"/>
</dbReference>
<dbReference type="Pfam" id="PF01399">
    <property type="entry name" value="PCI"/>
    <property type="match status" value="1"/>
</dbReference>
<accession>A0ABQ7CR35</accession>
<proteinExistence type="inferred from homology"/>
<dbReference type="SUPFAM" id="SSF46785">
    <property type="entry name" value="Winged helix' DNA-binding domain"/>
    <property type="match status" value="1"/>
</dbReference>
<comment type="caution">
    <text evidence="10">The sequence shown here is derived from an EMBL/GenBank/DDBJ whole genome shotgun (WGS) entry which is preliminary data.</text>
</comment>
<dbReference type="Gene3D" id="1.25.40.570">
    <property type="match status" value="1"/>
</dbReference>
<keyword evidence="6" id="KW-0736">Signalosome</keyword>
<dbReference type="InterPro" id="IPR017451">
    <property type="entry name" value="F-box-assoc_interact_dom"/>
</dbReference>
<reference evidence="10 11" key="1">
    <citation type="journal article" date="2020" name="BMC Genomics">
        <title>Intraspecific diversification of the crop wild relative Brassica cretica Lam. using demographic model selection.</title>
        <authorList>
            <person name="Kioukis A."/>
            <person name="Michalopoulou V.A."/>
            <person name="Briers L."/>
            <person name="Pirintsos S."/>
            <person name="Studholme D.J."/>
            <person name="Pavlidis P."/>
            <person name="Sarris P.F."/>
        </authorList>
    </citation>
    <scope>NUCLEOTIDE SEQUENCE [LARGE SCALE GENOMIC DNA]</scope>
    <source>
        <strain evidence="11">cv. PFS-1207/04</strain>
    </source>
</reference>
<dbReference type="Proteomes" id="UP000266723">
    <property type="component" value="Unassembled WGS sequence"/>
</dbReference>
<dbReference type="PANTHER" id="PTHR10758">
    <property type="entry name" value="26S PROTEASOME NON-ATPASE REGULATORY SUBUNIT 3/COP9 SIGNALOSOME COMPLEX SUBUNIT 3"/>
    <property type="match status" value="1"/>
</dbReference>
<dbReference type="SMART" id="SM00088">
    <property type="entry name" value="PINT"/>
    <property type="match status" value="1"/>
</dbReference>
<evidence type="ECO:0000313" key="10">
    <source>
        <dbReference type="EMBL" id="KAF3561794.1"/>
    </source>
</evidence>
<dbReference type="InterPro" id="IPR050756">
    <property type="entry name" value="CSN3"/>
</dbReference>
<evidence type="ECO:0000256" key="6">
    <source>
        <dbReference type="ARBA" id="ARBA00022790"/>
    </source>
</evidence>
<keyword evidence="5" id="KW-0963">Cytoplasm</keyword>
<evidence type="ECO:0000256" key="1">
    <source>
        <dbReference type="ARBA" id="ARBA00004123"/>
    </source>
</evidence>
<dbReference type="Pfam" id="PF07734">
    <property type="entry name" value="FBA_1"/>
    <property type="match status" value="1"/>
</dbReference>
<comment type="similarity">
    <text evidence="3">Belongs to the CSN3 family.</text>
</comment>
<dbReference type="PANTHER" id="PTHR10758:SF1">
    <property type="entry name" value="COP9 SIGNALOSOME COMPLEX SUBUNIT 3"/>
    <property type="match status" value="1"/>
</dbReference>
<dbReference type="InterPro" id="IPR000717">
    <property type="entry name" value="PCI_dom"/>
</dbReference>
<keyword evidence="11" id="KW-1185">Reference proteome</keyword>
<dbReference type="Pfam" id="PF22788">
    <property type="entry name" value="COP9_hel_rpt"/>
    <property type="match status" value="1"/>
</dbReference>
<name>A0ABQ7CR35_BRACR</name>
<dbReference type="InterPro" id="IPR006527">
    <property type="entry name" value="F-box-assoc_dom_typ1"/>
</dbReference>
<evidence type="ECO:0000256" key="7">
    <source>
        <dbReference type="ARBA" id="ARBA00023242"/>
    </source>
</evidence>
<dbReference type="InterPro" id="IPR055089">
    <property type="entry name" value="COP9_N"/>
</dbReference>
<evidence type="ECO:0000256" key="5">
    <source>
        <dbReference type="ARBA" id="ARBA00022490"/>
    </source>
</evidence>
<evidence type="ECO:0000259" key="9">
    <source>
        <dbReference type="PROSITE" id="PS50250"/>
    </source>
</evidence>
<evidence type="ECO:0000256" key="8">
    <source>
        <dbReference type="SAM" id="MobiDB-lite"/>
    </source>
</evidence>
<sequence length="745" mass="85031">MAATNLQDKNFDDDIEEVFQRSTLDWLNQDDLVAIYDRHATIPFPESLIALGPEPLEEGIFLYCARRFRDRFGWDDVEETRRKNCRSGPPVQGAQVTHTEATMERSEGDLFCRRNHHRGDNQFCVVHYLIRPQKPTRMRMETLTRRTRMEALSRRLWMEAKKIPRVPPTPMMSMETPIMIRTLMKAKRTNLYLNLGSSDVHLEQLDHSIHSLGYLEALARGLVSKGNASGVVLLIDEKHVFKMARRAEPCASRNMALALKNILIRFTLISPYARLFNMARALRNPPSPRRYMATEPSPEDYDDDDVVVLILAVTLCKRFKDRVLELKDPIRGVAPLVSAVRKVQVSANCLTVLHPDCLQLCLQAKCYKAGYDEMNGIGLKRFQKTSELHYNPYYEVGNRYNDGKISELEAVVVAQSSDLEQDKDTGLVKQAVSSLYKRNILGLTHKYLTLSLQDIVNMMVQTANAKEAETHVIQMIQDGQIHALINQKDGMVRLLEDPEQYKTSEMIEVMVSVIQRYVYEPNSLLTFSLLRFFFVSESPTIGLSKNLLAMDESLSCDPLYLGKVGKESQRYDFGDDFDTAPQKLSISDSWSLSLKGNTYWFASERQSINSFLVCFDFTRETFGPPLSLPREAYFQDTVSQSSVREDQLVVLFQTWDILTFEIWISTKIGDDPNAFPASASFFIDEEKKVAVVFDKDTDIRNPTREVAYIIGVDGSLKEAADVRECADRHCDAFLCSYVPSLVQLN</sequence>
<evidence type="ECO:0000256" key="4">
    <source>
        <dbReference type="ARBA" id="ARBA00014878"/>
    </source>
</evidence>
<organism evidence="10 11">
    <name type="scientific">Brassica cretica</name>
    <name type="common">Mustard</name>
    <dbReference type="NCBI Taxonomy" id="69181"/>
    <lineage>
        <taxon>Eukaryota</taxon>
        <taxon>Viridiplantae</taxon>
        <taxon>Streptophyta</taxon>
        <taxon>Embryophyta</taxon>
        <taxon>Tracheophyta</taxon>
        <taxon>Spermatophyta</taxon>
        <taxon>Magnoliopsida</taxon>
        <taxon>eudicotyledons</taxon>
        <taxon>Gunneridae</taxon>
        <taxon>Pentapetalae</taxon>
        <taxon>rosids</taxon>
        <taxon>malvids</taxon>
        <taxon>Brassicales</taxon>
        <taxon>Brassicaceae</taxon>
        <taxon>Brassiceae</taxon>
        <taxon>Brassica</taxon>
    </lineage>
</organism>
<comment type="subcellular location">
    <subcellularLocation>
        <location evidence="2">Cytoplasm</location>
    </subcellularLocation>
    <subcellularLocation>
        <location evidence="1">Nucleus</location>
    </subcellularLocation>
</comment>
<evidence type="ECO:0000313" key="11">
    <source>
        <dbReference type="Proteomes" id="UP000266723"/>
    </source>
</evidence>
<evidence type="ECO:0000256" key="2">
    <source>
        <dbReference type="ARBA" id="ARBA00004496"/>
    </source>
</evidence>
<feature type="domain" description="PCI" evidence="9">
    <location>
        <begin position="315"/>
        <end position="499"/>
    </location>
</feature>
<keyword evidence="7" id="KW-0539">Nucleus</keyword>
<feature type="region of interest" description="Disordered" evidence="8">
    <location>
        <begin position="83"/>
        <end position="102"/>
    </location>
</feature>
<dbReference type="NCBIfam" id="TIGR01640">
    <property type="entry name" value="F_box_assoc_1"/>
    <property type="match status" value="1"/>
</dbReference>